<evidence type="ECO:0000259" key="1">
    <source>
        <dbReference type="Pfam" id="PF06985"/>
    </source>
</evidence>
<organism evidence="2 3">
    <name type="scientific">Apiospora aurea</name>
    <dbReference type="NCBI Taxonomy" id="335848"/>
    <lineage>
        <taxon>Eukaryota</taxon>
        <taxon>Fungi</taxon>
        <taxon>Dikarya</taxon>
        <taxon>Ascomycota</taxon>
        <taxon>Pezizomycotina</taxon>
        <taxon>Sordariomycetes</taxon>
        <taxon>Xylariomycetidae</taxon>
        <taxon>Amphisphaeriales</taxon>
        <taxon>Apiosporaceae</taxon>
        <taxon>Apiospora</taxon>
    </lineage>
</organism>
<accession>A0ABR1QN03</accession>
<dbReference type="Pfam" id="PF06985">
    <property type="entry name" value="HET"/>
    <property type="match status" value="1"/>
</dbReference>
<dbReference type="EMBL" id="JAQQWE010000003">
    <property type="protein sequence ID" value="KAK7959733.1"/>
    <property type="molecule type" value="Genomic_DNA"/>
</dbReference>
<dbReference type="PANTHER" id="PTHR24148:SF64">
    <property type="entry name" value="HETEROKARYON INCOMPATIBILITY DOMAIN-CONTAINING PROTEIN"/>
    <property type="match status" value="1"/>
</dbReference>
<dbReference type="PANTHER" id="PTHR24148">
    <property type="entry name" value="ANKYRIN REPEAT DOMAIN-CONTAINING PROTEIN 39 HOMOLOG-RELATED"/>
    <property type="match status" value="1"/>
</dbReference>
<gene>
    <name evidence="2" type="ORF">PG986_004587</name>
</gene>
<feature type="domain" description="Heterokaryon incompatibility" evidence="1">
    <location>
        <begin position="45"/>
        <end position="214"/>
    </location>
</feature>
<comment type="caution">
    <text evidence="2">The sequence shown here is derived from an EMBL/GenBank/DDBJ whole genome shotgun (WGS) entry which is preliminary data.</text>
</comment>
<evidence type="ECO:0000313" key="3">
    <source>
        <dbReference type="Proteomes" id="UP001391051"/>
    </source>
</evidence>
<dbReference type="InterPro" id="IPR052895">
    <property type="entry name" value="HetReg/Transcr_Mod"/>
</dbReference>
<protein>
    <recommendedName>
        <fullName evidence="1">Heterokaryon incompatibility domain-containing protein</fullName>
    </recommendedName>
</protein>
<keyword evidence="3" id="KW-1185">Reference proteome</keyword>
<proteinExistence type="predicted"/>
<dbReference type="InterPro" id="IPR010730">
    <property type="entry name" value="HET"/>
</dbReference>
<dbReference type="Pfam" id="PF26639">
    <property type="entry name" value="Het-6_barrel"/>
    <property type="match status" value="1"/>
</dbReference>
<dbReference type="Proteomes" id="UP001391051">
    <property type="component" value="Unassembled WGS sequence"/>
</dbReference>
<sequence>MRSSCRVSYTDLPPNGIRLLHINLELSYPAAGELVVVPLEEAPLYYALSHCWGHQDQRTDIIIGGAHISILTALHLGIQRLRALAASTTAHWALDPPLNYVWIDSICINQQDAQERSAQVQLMGAIYSRAIRTLIWLGPEFSSSSVAWGMVDNIFHVFREETPAAQTLEDIPLCVYSDAVHAGFGLPSWDSPMWSYLKQLFDLRWFSRIWVIQEVVQSSQDPIIIHGQTLYSWQRLGWAATWLRRKGYTRLPQISQAILNVDTLCILRRSRTAWPLEALLSITQVKFHATDQRDKVWSLLGLAAECWSTRTRETKAIRSVESIPHELRPDYTLSTKQVYQRVGRYLLTHSHSIALFTRTRGLIGSLSRTQRTTELPGLPSWVPDWSDFEGYNRHIRTSFSWVHYAPGQEQEQPAILGYPNNYAAAAQTRLRVYNHEEAPDADGSMTKSHNGSILRVGGIVVTQIERVVLLNGTSTCREQFHASFDCTMVLIIQTALILLDQITQRWVADLVRVTTADQHNSSGYTWEQCLHYGSRYLRNLVISCRKDILSFPRLSSATRAHDTLLDILLANLLSGLKDIVDQQAEAAYVALARNFCFNRTFLITTDGKMGLGPSAAQSGDTVAVISGGGVPFVLRSQQGPHLQAQDRVDREKEINGQESLQCYWHVVGESYIQGLMNGEAVEASQQGIVKEQLLALI</sequence>
<dbReference type="GeneID" id="92073871"/>
<name>A0ABR1QN03_9PEZI</name>
<dbReference type="RefSeq" id="XP_066703436.1">
    <property type="nucleotide sequence ID" value="XM_066840809.1"/>
</dbReference>
<evidence type="ECO:0000313" key="2">
    <source>
        <dbReference type="EMBL" id="KAK7959733.1"/>
    </source>
</evidence>
<reference evidence="2 3" key="1">
    <citation type="submission" date="2023-01" db="EMBL/GenBank/DDBJ databases">
        <title>Analysis of 21 Apiospora genomes using comparative genomics revels a genus with tremendous synthesis potential of carbohydrate active enzymes and secondary metabolites.</title>
        <authorList>
            <person name="Sorensen T."/>
        </authorList>
    </citation>
    <scope>NUCLEOTIDE SEQUENCE [LARGE SCALE GENOMIC DNA]</scope>
    <source>
        <strain evidence="2 3">CBS 24483</strain>
    </source>
</reference>